<dbReference type="STRING" id="1123382.SAMN02745221_01279"/>
<dbReference type="Gene3D" id="1.10.260.40">
    <property type="entry name" value="lambda repressor-like DNA-binding domains"/>
    <property type="match status" value="1"/>
</dbReference>
<dbReference type="GO" id="GO:0005829">
    <property type="term" value="C:cytosol"/>
    <property type="evidence" value="ECO:0007669"/>
    <property type="project" value="TreeGrafter"/>
</dbReference>
<dbReference type="InterPro" id="IPR050807">
    <property type="entry name" value="TransReg_Diox_bact_type"/>
</dbReference>
<evidence type="ECO:0000313" key="5">
    <source>
        <dbReference type="EMBL" id="SHG92290.1"/>
    </source>
</evidence>
<dbReference type="Pfam" id="PF01381">
    <property type="entry name" value="HTH_3"/>
    <property type="match status" value="1"/>
</dbReference>
<keyword evidence="2" id="KW-0238">DNA-binding</keyword>
<evidence type="ECO:0000313" key="6">
    <source>
        <dbReference type="Proteomes" id="UP000242329"/>
    </source>
</evidence>
<dbReference type="InterPro" id="IPR001387">
    <property type="entry name" value="Cro/C1-type_HTH"/>
</dbReference>
<dbReference type="EMBL" id="FQWY01000018">
    <property type="protein sequence ID" value="SHG92290.1"/>
    <property type="molecule type" value="Genomic_DNA"/>
</dbReference>
<evidence type="ECO:0000256" key="2">
    <source>
        <dbReference type="ARBA" id="ARBA00023125"/>
    </source>
</evidence>
<dbReference type="PANTHER" id="PTHR46797">
    <property type="entry name" value="HTH-TYPE TRANSCRIPTIONAL REGULATOR"/>
    <property type="match status" value="1"/>
</dbReference>
<proteinExistence type="predicted"/>
<reference evidence="6" key="1">
    <citation type="submission" date="2016-11" db="EMBL/GenBank/DDBJ databases">
        <authorList>
            <person name="Varghese N."/>
            <person name="Submissions S."/>
        </authorList>
    </citation>
    <scope>NUCLEOTIDE SEQUENCE [LARGE SCALE GENOMIC DNA]</scope>
    <source>
        <strain evidence="6">DSM 11003</strain>
    </source>
</reference>
<dbReference type="SMART" id="SM00530">
    <property type="entry name" value="HTH_XRE"/>
    <property type="match status" value="1"/>
</dbReference>
<dbReference type="GO" id="GO:0003700">
    <property type="term" value="F:DNA-binding transcription factor activity"/>
    <property type="evidence" value="ECO:0007669"/>
    <property type="project" value="TreeGrafter"/>
</dbReference>
<dbReference type="SUPFAM" id="SSF47413">
    <property type="entry name" value="lambda repressor-like DNA-binding domains"/>
    <property type="match status" value="1"/>
</dbReference>
<keyword evidence="1" id="KW-0805">Transcription regulation</keyword>
<dbReference type="AlphaFoldDB" id="A0A1M5NS13"/>
<evidence type="ECO:0000256" key="3">
    <source>
        <dbReference type="ARBA" id="ARBA00023163"/>
    </source>
</evidence>
<evidence type="ECO:0000259" key="4">
    <source>
        <dbReference type="PROSITE" id="PS50943"/>
    </source>
</evidence>
<dbReference type="PROSITE" id="PS50943">
    <property type="entry name" value="HTH_CROC1"/>
    <property type="match status" value="1"/>
</dbReference>
<dbReference type="InterPro" id="IPR010982">
    <property type="entry name" value="Lambda_DNA-bd_dom_sf"/>
</dbReference>
<name>A0A1M5NS13_9FIRM</name>
<organism evidence="5 6">
    <name type="scientific">Thermosyntropha lipolytica DSM 11003</name>
    <dbReference type="NCBI Taxonomy" id="1123382"/>
    <lineage>
        <taxon>Bacteria</taxon>
        <taxon>Bacillati</taxon>
        <taxon>Bacillota</taxon>
        <taxon>Clostridia</taxon>
        <taxon>Eubacteriales</taxon>
        <taxon>Syntrophomonadaceae</taxon>
        <taxon>Thermosyntropha</taxon>
    </lineage>
</organism>
<feature type="domain" description="HTH cro/C1-type" evidence="4">
    <location>
        <begin position="11"/>
        <end position="65"/>
    </location>
</feature>
<keyword evidence="6" id="KW-1185">Reference proteome</keyword>
<keyword evidence="3" id="KW-0804">Transcription</keyword>
<dbReference type="GO" id="GO:0003677">
    <property type="term" value="F:DNA binding"/>
    <property type="evidence" value="ECO:0007669"/>
    <property type="project" value="UniProtKB-KW"/>
</dbReference>
<dbReference type="PANTHER" id="PTHR46797:SF23">
    <property type="entry name" value="HTH-TYPE TRANSCRIPTIONAL REGULATOR SUTR"/>
    <property type="match status" value="1"/>
</dbReference>
<accession>A0A1M5NS13</accession>
<sequence>MLDLAGIGQRVRESREKVGLTRQELAERLEISTYYVGQIERGERMMSLSVLEALASCLHVSLDYLVWGKERMDNCFYQLAESKGYYETGSDKELLELLDLCSPRERELIKKLIKVVLPYLR</sequence>
<dbReference type="CDD" id="cd00093">
    <property type="entry name" value="HTH_XRE"/>
    <property type="match status" value="1"/>
</dbReference>
<gene>
    <name evidence="5" type="ORF">SAMN02745221_01279</name>
</gene>
<dbReference type="OrthoDB" id="371153at2"/>
<evidence type="ECO:0000256" key="1">
    <source>
        <dbReference type="ARBA" id="ARBA00023015"/>
    </source>
</evidence>
<dbReference type="Proteomes" id="UP000242329">
    <property type="component" value="Unassembled WGS sequence"/>
</dbReference>
<dbReference type="RefSeq" id="WP_073091732.1">
    <property type="nucleotide sequence ID" value="NZ_FQWY01000018.1"/>
</dbReference>
<protein>
    <submittedName>
        <fullName evidence="5">Helix-turn-helix domain-containing protein</fullName>
    </submittedName>
</protein>